<reference evidence="4" key="1">
    <citation type="journal article" date="2019" name="Int. J. Syst. Evol. Microbiol.">
        <title>The Global Catalogue of Microorganisms (GCM) 10K type strain sequencing project: providing services to taxonomists for standard genome sequencing and annotation.</title>
        <authorList>
            <consortium name="The Broad Institute Genomics Platform"/>
            <consortium name="The Broad Institute Genome Sequencing Center for Infectious Disease"/>
            <person name="Wu L."/>
            <person name="Ma J."/>
        </authorList>
    </citation>
    <scope>NUCLEOTIDE SEQUENCE [LARGE SCALE GENOMIC DNA]</scope>
    <source>
        <strain evidence="4">NCAIM B.02333</strain>
    </source>
</reference>
<feature type="transmembrane region" description="Helical" evidence="2">
    <location>
        <begin position="43"/>
        <end position="65"/>
    </location>
</feature>
<evidence type="ECO:0000313" key="3">
    <source>
        <dbReference type="EMBL" id="MFC3688444.1"/>
    </source>
</evidence>
<dbReference type="EMBL" id="JBHRWW010000005">
    <property type="protein sequence ID" value="MFC3688444.1"/>
    <property type="molecule type" value="Genomic_DNA"/>
</dbReference>
<proteinExistence type="predicted"/>
<evidence type="ECO:0000256" key="1">
    <source>
        <dbReference type="SAM" id="MobiDB-lite"/>
    </source>
</evidence>
<gene>
    <name evidence="3" type="ORF">ACFOLH_08820</name>
</gene>
<feature type="compositionally biased region" description="Basic and acidic residues" evidence="1">
    <location>
        <begin position="72"/>
        <end position="86"/>
    </location>
</feature>
<sequence>MTPLDDPPATRALHSRLLPLALLLLAVVPALAALVVTHDGVDTALGAVTGASVVLLLFVLLVQVLRARVRRAEREGEDQRRLDGLEPLRAARRGTRPDR</sequence>
<evidence type="ECO:0000256" key="2">
    <source>
        <dbReference type="SAM" id="Phobius"/>
    </source>
</evidence>
<keyword evidence="4" id="KW-1185">Reference proteome</keyword>
<dbReference type="RefSeq" id="WP_340295032.1">
    <property type="nucleotide sequence ID" value="NZ_JBBEOI010000201.1"/>
</dbReference>
<keyword evidence="2" id="KW-0472">Membrane</keyword>
<dbReference type="Proteomes" id="UP001595685">
    <property type="component" value="Unassembled WGS sequence"/>
</dbReference>
<feature type="compositionally biased region" description="Basic residues" evidence="1">
    <location>
        <begin position="90"/>
        <end position="99"/>
    </location>
</feature>
<protein>
    <submittedName>
        <fullName evidence="3">Uncharacterized protein</fullName>
    </submittedName>
</protein>
<organism evidence="3 4">
    <name type="scientific">Aquipuribacter hungaricus</name>
    <dbReference type="NCBI Taxonomy" id="545624"/>
    <lineage>
        <taxon>Bacteria</taxon>
        <taxon>Bacillati</taxon>
        <taxon>Actinomycetota</taxon>
        <taxon>Actinomycetes</taxon>
        <taxon>Micrococcales</taxon>
        <taxon>Intrasporangiaceae</taxon>
        <taxon>Aquipuribacter</taxon>
    </lineage>
</organism>
<evidence type="ECO:0000313" key="4">
    <source>
        <dbReference type="Proteomes" id="UP001595685"/>
    </source>
</evidence>
<comment type="caution">
    <text evidence="3">The sequence shown here is derived from an EMBL/GenBank/DDBJ whole genome shotgun (WGS) entry which is preliminary data.</text>
</comment>
<name>A0ABV7WGF3_9MICO</name>
<keyword evidence="2" id="KW-0812">Transmembrane</keyword>
<keyword evidence="2" id="KW-1133">Transmembrane helix</keyword>
<feature type="region of interest" description="Disordered" evidence="1">
    <location>
        <begin position="72"/>
        <end position="99"/>
    </location>
</feature>
<accession>A0ABV7WGF3</accession>